<dbReference type="InterPro" id="IPR010869">
    <property type="entry name" value="DUF1501"/>
</dbReference>
<dbReference type="AlphaFoldDB" id="A0A518CSE2"/>
<gene>
    <name evidence="2" type="ORF">Pla110_38930</name>
</gene>
<dbReference type="EMBL" id="CP036281">
    <property type="protein sequence ID" value="QDU82138.1"/>
    <property type="molecule type" value="Genomic_DNA"/>
</dbReference>
<organism evidence="2 3">
    <name type="scientific">Polystyrenella longa</name>
    <dbReference type="NCBI Taxonomy" id="2528007"/>
    <lineage>
        <taxon>Bacteria</taxon>
        <taxon>Pseudomonadati</taxon>
        <taxon>Planctomycetota</taxon>
        <taxon>Planctomycetia</taxon>
        <taxon>Planctomycetales</taxon>
        <taxon>Planctomycetaceae</taxon>
        <taxon>Polystyrenella</taxon>
    </lineage>
</organism>
<dbReference type="Proteomes" id="UP000317178">
    <property type="component" value="Chromosome"/>
</dbReference>
<feature type="compositionally biased region" description="Polar residues" evidence="1">
    <location>
        <begin position="1"/>
        <end position="10"/>
    </location>
</feature>
<name>A0A518CSE2_9PLAN</name>
<dbReference type="PANTHER" id="PTHR43737:SF1">
    <property type="entry name" value="DUF1501 DOMAIN-CONTAINING PROTEIN"/>
    <property type="match status" value="1"/>
</dbReference>
<feature type="region of interest" description="Disordered" evidence="1">
    <location>
        <begin position="1"/>
        <end position="22"/>
    </location>
</feature>
<dbReference type="PROSITE" id="PS51318">
    <property type="entry name" value="TAT"/>
    <property type="match status" value="1"/>
</dbReference>
<dbReference type="RefSeq" id="WP_144998074.1">
    <property type="nucleotide sequence ID" value="NZ_CP036281.1"/>
</dbReference>
<dbReference type="OrthoDB" id="127333at2"/>
<evidence type="ECO:0000313" key="3">
    <source>
        <dbReference type="Proteomes" id="UP000317178"/>
    </source>
</evidence>
<sequence>MTQSFSPQNAHQRHHASSDLLSQFGPQGRSLIKAGSRRWFLQMGLGGLAGLSASQLMQQQALAAAEKATSGKNPQAKSVILVWLSGGPSQVDMWDMKPNAPQEIRGPFSPIATSVPGIEICEHLPKQAAMMDKFTLIRSMDATASNHTPVTFQAANPKSQRTNKGIDGGGYPSMGSVTAKFRGANETGMPPYVALADSLAADIYGAGELGHEYEPLDAMKSKGKFDMPAGVQIPRMQDRDQLRQELDRFRKQTETSSSLAFHDRYVQEAYNMVSSGQIADAFDINKEPESVRNEYGNNSFGNKSLLARRLVEAGVTWVTLSDAWGHWDHHGDDVRWGGIEKGLAPMLPEFDHGIATLINDLEERGLLDTTLVLILGEFGRGPVINKQAGRDHWTPTMSMLMAGAGVPGGQVIGKTDRRGGAILERRLGPGDLATTVFTKLGIDPGQYWINHSGRPIPLVEGEAEYIRELS</sequence>
<dbReference type="PANTHER" id="PTHR43737">
    <property type="entry name" value="BLL7424 PROTEIN"/>
    <property type="match status" value="1"/>
</dbReference>
<evidence type="ECO:0008006" key="4">
    <source>
        <dbReference type="Google" id="ProtNLM"/>
    </source>
</evidence>
<dbReference type="InterPro" id="IPR006311">
    <property type="entry name" value="TAT_signal"/>
</dbReference>
<accession>A0A518CSE2</accession>
<evidence type="ECO:0000256" key="1">
    <source>
        <dbReference type="SAM" id="MobiDB-lite"/>
    </source>
</evidence>
<dbReference type="Pfam" id="PF07394">
    <property type="entry name" value="DUF1501"/>
    <property type="match status" value="1"/>
</dbReference>
<proteinExistence type="predicted"/>
<evidence type="ECO:0000313" key="2">
    <source>
        <dbReference type="EMBL" id="QDU82138.1"/>
    </source>
</evidence>
<dbReference type="SUPFAM" id="SSF53649">
    <property type="entry name" value="Alkaline phosphatase-like"/>
    <property type="match status" value="1"/>
</dbReference>
<protein>
    <recommendedName>
        <fullName evidence="4">DUF1501 domain-containing protein</fullName>
    </recommendedName>
</protein>
<dbReference type="KEGG" id="plon:Pla110_38930"/>
<keyword evidence="3" id="KW-1185">Reference proteome</keyword>
<dbReference type="InterPro" id="IPR017850">
    <property type="entry name" value="Alkaline_phosphatase_core_sf"/>
</dbReference>
<reference evidence="2 3" key="1">
    <citation type="submission" date="2019-02" db="EMBL/GenBank/DDBJ databases">
        <title>Deep-cultivation of Planctomycetes and their phenomic and genomic characterization uncovers novel biology.</title>
        <authorList>
            <person name="Wiegand S."/>
            <person name="Jogler M."/>
            <person name="Boedeker C."/>
            <person name="Pinto D."/>
            <person name="Vollmers J."/>
            <person name="Rivas-Marin E."/>
            <person name="Kohn T."/>
            <person name="Peeters S.H."/>
            <person name="Heuer A."/>
            <person name="Rast P."/>
            <person name="Oberbeckmann S."/>
            <person name="Bunk B."/>
            <person name="Jeske O."/>
            <person name="Meyerdierks A."/>
            <person name="Storesund J.E."/>
            <person name="Kallscheuer N."/>
            <person name="Luecker S."/>
            <person name="Lage O.M."/>
            <person name="Pohl T."/>
            <person name="Merkel B.J."/>
            <person name="Hornburger P."/>
            <person name="Mueller R.-W."/>
            <person name="Bruemmer F."/>
            <person name="Labrenz M."/>
            <person name="Spormann A.M."/>
            <person name="Op den Camp H."/>
            <person name="Overmann J."/>
            <person name="Amann R."/>
            <person name="Jetten M.S.M."/>
            <person name="Mascher T."/>
            <person name="Medema M.H."/>
            <person name="Devos D.P."/>
            <person name="Kaster A.-K."/>
            <person name="Ovreas L."/>
            <person name="Rohde M."/>
            <person name="Galperin M.Y."/>
            <person name="Jogler C."/>
        </authorList>
    </citation>
    <scope>NUCLEOTIDE SEQUENCE [LARGE SCALE GENOMIC DNA]</scope>
    <source>
        <strain evidence="2 3">Pla110</strain>
    </source>
</reference>